<dbReference type="GO" id="GO:0008061">
    <property type="term" value="F:chitin binding"/>
    <property type="evidence" value="ECO:0007669"/>
    <property type="project" value="UniProtKB-KW"/>
</dbReference>
<dbReference type="InterPro" id="IPR052210">
    <property type="entry name" value="LysM1-like"/>
</dbReference>
<dbReference type="SUPFAM" id="SSF54106">
    <property type="entry name" value="LysM domain"/>
    <property type="match status" value="2"/>
</dbReference>
<accession>A0A4Q9QDP0</accession>
<feature type="chain" id="PRO_5021030551" description="LysM domain-containing protein" evidence="3">
    <location>
        <begin position="22"/>
        <end position="215"/>
    </location>
</feature>
<dbReference type="PANTHER" id="PTHR34997:SF1">
    <property type="entry name" value="PEPTIDOGLYCAN-BINDING LYSIN DOMAIN"/>
    <property type="match status" value="1"/>
</dbReference>
<feature type="domain" description="LysM" evidence="4">
    <location>
        <begin position="26"/>
        <end position="72"/>
    </location>
</feature>
<proteinExistence type="predicted"/>
<dbReference type="InterPro" id="IPR036779">
    <property type="entry name" value="LysM_dom_sf"/>
</dbReference>
<dbReference type="STRING" id="114155.A0A4Q9QDP0"/>
<evidence type="ECO:0000256" key="2">
    <source>
        <dbReference type="ARBA" id="ARBA00023026"/>
    </source>
</evidence>
<dbReference type="PROSITE" id="PS51257">
    <property type="entry name" value="PROKAR_LIPOPROTEIN"/>
    <property type="match status" value="1"/>
</dbReference>
<evidence type="ECO:0000313" key="6">
    <source>
        <dbReference type="Proteomes" id="UP000292082"/>
    </source>
</evidence>
<keyword evidence="1" id="KW-0147">Chitin-binding</keyword>
<dbReference type="PANTHER" id="PTHR34997">
    <property type="entry name" value="AM15"/>
    <property type="match status" value="1"/>
</dbReference>
<evidence type="ECO:0000313" key="5">
    <source>
        <dbReference type="EMBL" id="TBU64864.1"/>
    </source>
</evidence>
<reference evidence="5 6" key="1">
    <citation type="submission" date="2019-01" db="EMBL/GenBank/DDBJ databases">
        <title>Draft genome sequences of three monokaryotic isolates of the white-rot basidiomycete fungus Dichomitus squalens.</title>
        <authorList>
            <consortium name="DOE Joint Genome Institute"/>
            <person name="Lopez S.C."/>
            <person name="Andreopoulos B."/>
            <person name="Pangilinan J."/>
            <person name="Lipzen A."/>
            <person name="Riley R."/>
            <person name="Ahrendt S."/>
            <person name="Ng V."/>
            <person name="Barry K."/>
            <person name="Daum C."/>
            <person name="Grigoriev I.V."/>
            <person name="Hilden K.S."/>
            <person name="Makela M.R."/>
            <person name="de Vries R.P."/>
        </authorList>
    </citation>
    <scope>NUCLEOTIDE SEQUENCE [LARGE SCALE GENOMIC DNA]</scope>
    <source>
        <strain evidence="5 6">CBS 464.89</strain>
    </source>
</reference>
<dbReference type="Proteomes" id="UP000292082">
    <property type="component" value="Unassembled WGS sequence"/>
</dbReference>
<protein>
    <recommendedName>
        <fullName evidence="4">LysM domain-containing protein</fullName>
    </recommendedName>
</protein>
<feature type="signal peptide" evidence="3">
    <location>
        <begin position="1"/>
        <end position="21"/>
    </location>
</feature>
<keyword evidence="3" id="KW-0732">Signal</keyword>
<dbReference type="Gene3D" id="3.10.350.10">
    <property type="entry name" value="LysM domain"/>
    <property type="match status" value="2"/>
</dbReference>
<name>A0A4Q9QDP0_9APHY</name>
<keyword evidence="6" id="KW-1185">Reference proteome</keyword>
<dbReference type="Pfam" id="PF01476">
    <property type="entry name" value="LysM"/>
    <property type="match status" value="2"/>
</dbReference>
<organism evidence="5 6">
    <name type="scientific">Dichomitus squalens</name>
    <dbReference type="NCBI Taxonomy" id="114155"/>
    <lineage>
        <taxon>Eukaryota</taxon>
        <taxon>Fungi</taxon>
        <taxon>Dikarya</taxon>
        <taxon>Basidiomycota</taxon>
        <taxon>Agaricomycotina</taxon>
        <taxon>Agaricomycetes</taxon>
        <taxon>Polyporales</taxon>
        <taxon>Polyporaceae</taxon>
        <taxon>Dichomitus</taxon>
    </lineage>
</organism>
<evidence type="ECO:0000256" key="1">
    <source>
        <dbReference type="ARBA" id="ARBA00022669"/>
    </source>
</evidence>
<feature type="domain" description="LysM" evidence="4">
    <location>
        <begin position="81"/>
        <end position="127"/>
    </location>
</feature>
<dbReference type="SMART" id="SM00257">
    <property type="entry name" value="LysM"/>
    <property type="match status" value="2"/>
</dbReference>
<dbReference type="CDD" id="cd00118">
    <property type="entry name" value="LysM"/>
    <property type="match status" value="2"/>
</dbReference>
<evidence type="ECO:0000259" key="4">
    <source>
        <dbReference type="PROSITE" id="PS51782"/>
    </source>
</evidence>
<dbReference type="InterPro" id="IPR018392">
    <property type="entry name" value="LysM"/>
</dbReference>
<dbReference type="AlphaFoldDB" id="A0A4Q9QDP0"/>
<dbReference type="PROSITE" id="PS51782">
    <property type="entry name" value="LYSM"/>
    <property type="match status" value="2"/>
</dbReference>
<sequence length="215" mass="22140">MFSRSVVAALVAAPLVATAFAASCTRTYTVKEGDWCDTISAQHNVSTYQLAAVNPDIDDLCNNLAVGQNLCLGTEGEDCKSTHVVEANDSCEGLYGTYGINATVLYHNNPQLDAACDNLYIGEVVCVANSLVAPAPPSGTVTIAVPTSTKVATTSIAIPTSTEVATTSIAIPTSTEVATSIAVTSVAHSTVTSSAPAATETDDDDDDDLPFCDEL</sequence>
<dbReference type="EMBL" id="ML145085">
    <property type="protein sequence ID" value="TBU64864.1"/>
    <property type="molecule type" value="Genomic_DNA"/>
</dbReference>
<gene>
    <name evidence="5" type="ORF">BD310DRAFT_913538</name>
</gene>
<keyword evidence="2" id="KW-0843">Virulence</keyword>
<evidence type="ECO:0000256" key="3">
    <source>
        <dbReference type="SAM" id="SignalP"/>
    </source>
</evidence>